<feature type="compositionally biased region" description="Polar residues" evidence="1">
    <location>
        <begin position="55"/>
        <end position="65"/>
    </location>
</feature>
<evidence type="ECO:0000313" key="3">
    <source>
        <dbReference type="Proteomes" id="UP001480595"/>
    </source>
</evidence>
<sequence length="65" mass="6745">MLSVICYGGAWTALLGCRPESDNEVEDTLDATEAARPGGGAECTRSVEEPLPPDSMTTDGTVTIS</sequence>
<reference evidence="2 3" key="1">
    <citation type="submission" date="2023-01" db="EMBL/GenBank/DDBJ databases">
        <title>Analysis of 21 Apiospora genomes using comparative genomics revels a genus with tremendous synthesis potential of carbohydrate active enzymes and secondary metabolites.</title>
        <authorList>
            <person name="Sorensen T."/>
        </authorList>
    </citation>
    <scope>NUCLEOTIDE SEQUENCE [LARGE SCALE GENOMIC DNA]</scope>
    <source>
        <strain evidence="2 3">CBS 135458</strain>
    </source>
</reference>
<comment type="caution">
    <text evidence="2">The sequence shown here is derived from an EMBL/GenBank/DDBJ whole genome shotgun (WGS) entry which is preliminary data.</text>
</comment>
<protein>
    <recommendedName>
        <fullName evidence="4">Secreted protein</fullName>
    </recommendedName>
</protein>
<dbReference type="EMBL" id="JAQQWL010000010">
    <property type="protein sequence ID" value="KAK8054749.1"/>
    <property type="molecule type" value="Genomic_DNA"/>
</dbReference>
<keyword evidence="3" id="KW-1185">Reference proteome</keyword>
<dbReference type="GeneID" id="92094288"/>
<evidence type="ECO:0000313" key="2">
    <source>
        <dbReference type="EMBL" id="KAK8054749.1"/>
    </source>
</evidence>
<proteinExistence type="predicted"/>
<evidence type="ECO:0008006" key="4">
    <source>
        <dbReference type="Google" id="ProtNLM"/>
    </source>
</evidence>
<organism evidence="2 3">
    <name type="scientific">Apiospora phragmitis</name>
    <dbReference type="NCBI Taxonomy" id="2905665"/>
    <lineage>
        <taxon>Eukaryota</taxon>
        <taxon>Fungi</taxon>
        <taxon>Dikarya</taxon>
        <taxon>Ascomycota</taxon>
        <taxon>Pezizomycotina</taxon>
        <taxon>Sordariomycetes</taxon>
        <taxon>Xylariomycetidae</taxon>
        <taxon>Amphisphaeriales</taxon>
        <taxon>Apiosporaceae</taxon>
        <taxon>Apiospora</taxon>
    </lineage>
</organism>
<name>A0ABR1U795_9PEZI</name>
<gene>
    <name evidence="2" type="ORF">PG994_009816</name>
</gene>
<accession>A0ABR1U795</accession>
<dbReference type="Proteomes" id="UP001480595">
    <property type="component" value="Unassembled WGS sequence"/>
</dbReference>
<feature type="region of interest" description="Disordered" evidence="1">
    <location>
        <begin position="24"/>
        <end position="65"/>
    </location>
</feature>
<dbReference type="RefSeq" id="XP_066713395.1">
    <property type="nucleotide sequence ID" value="XM_066861225.1"/>
</dbReference>
<evidence type="ECO:0000256" key="1">
    <source>
        <dbReference type="SAM" id="MobiDB-lite"/>
    </source>
</evidence>